<dbReference type="GeneID" id="89978693"/>
<proteinExistence type="predicted"/>
<organism evidence="1 2">
    <name type="scientific">Exophiala bonariae</name>
    <dbReference type="NCBI Taxonomy" id="1690606"/>
    <lineage>
        <taxon>Eukaryota</taxon>
        <taxon>Fungi</taxon>
        <taxon>Dikarya</taxon>
        <taxon>Ascomycota</taxon>
        <taxon>Pezizomycotina</taxon>
        <taxon>Eurotiomycetes</taxon>
        <taxon>Chaetothyriomycetidae</taxon>
        <taxon>Chaetothyriales</taxon>
        <taxon>Herpotrichiellaceae</taxon>
        <taxon>Exophiala</taxon>
    </lineage>
</organism>
<dbReference type="RefSeq" id="XP_064700415.1">
    <property type="nucleotide sequence ID" value="XM_064854072.1"/>
</dbReference>
<evidence type="ECO:0000313" key="2">
    <source>
        <dbReference type="Proteomes" id="UP001358417"/>
    </source>
</evidence>
<comment type="caution">
    <text evidence="1">The sequence shown here is derived from an EMBL/GenBank/DDBJ whole genome shotgun (WGS) entry which is preliminary data.</text>
</comment>
<gene>
    <name evidence="1" type="ORF">LTR84_010536</name>
</gene>
<evidence type="ECO:0000313" key="1">
    <source>
        <dbReference type="EMBL" id="KAK5044762.1"/>
    </source>
</evidence>
<keyword evidence="2" id="KW-1185">Reference proteome</keyword>
<dbReference type="EMBL" id="JAVRRD010000044">
    <property type="protein sequence ID" value="KAK5044762.1"/>
    <property type="molecule type" value="Genomic_DNA"/>
</dbReference>
<protein>
    <submittedName>
        <fullName evidence="1">Uncharacterized protein</fullName>
    </submittedName>
</protein>
<reference evidence="1 2" key="1">
    <citation type="submission" date="2023-08" db="EMBL/GenBank/DDBJ databases">
        <title>Black Yeasts Isolated from many extreme environments.</title>
        <authorList>
            <person name="Coleine C."/>
            <person name="Stajich J.E."/>
            <person name="Selbmann L."/>
        </authorList>
    </citation>
    <scope>NUCLEOTIDE SEQUENCE [LARGE SCALE GENOMIC DNA]</scope>
    <source>
        <strain evidence="1 2">CCFEE 5792</strain>
    </source>
</reference>
<name>A0AAV9MTL3_9EURO</name>
<accession>A0AAV9MTL3</accession>
<sequence length="234" mass="25336">MPRLDYTITISINDPATLAILNDAPYKLRVGKPPARGTKNFEPAENTIKWDFKPGDENGSDKALAENTIVTLALTAGKGWVYSIGYKLPGNTKESELLEERDISLGQIYSVPNAGEAAQSKAKSDDDEFVTDNVFGVTNKKTVAFTLLQRADGADLSSTDKTVIHQTQTWFPGFGTLPAPADDGARHEATGLEVKLGEVAELTLFIHSDGTLKDEVEKKVEVKTINTTVPDNKG</sequence>
<dbReference type="AlphaFoldDB" id="A0AAV9MTL3"/>
<dbReference type="Proteomes" id="UP001358417">
    <property type="component" value="Unassembled WGS sequence"/>
</dbReference>